<proteinExistence type="predicted"/>
<gene>
    <name evidence="1" type="ORF">EfsSVR2332_15750</name>
</gene>
<protein>
    <submittedName>
        <fullName evidence="1">Uncharacterized protein</fullName>
    </submittedName>
</protein>
<dbReference type="EMBL" id="AP026729">
    <property type="protein sequence ID" value="BDQ61497.1"/>
    <property type="molecule type" value="Genomic_DNA"/>
</dbReference>
<accession>A0AC59HPC3</accession>
<organism evidence="1 2">
    <name type="scientific">Enterococcus faecalis</name>
    <name type="common">Streptococcus faecalis</name>
    <dbReference type="NCBI Taxonomy" id="1351"/>
    <lineage>
        <taxon>Bacteria</taxon>
        <taxon>Bacillati</taxon>
        <taxon>Bacillota</taxon>
        <taxon>Bacilli</taxon>
        <taxon>Lactobacillales</taxon>
        <taxon>Enterococcaceae</taxon>
        <taxon>Enterococcus</taxon>
    </lineage>
</organism>
<reference evidence="1" key="1">
    <citation type="submission" date="2022-08" db="EMBL/GenBank/DDBJ databases">
        <title>Molecular epidemiological analysis of five strains of VanD-type vancomycin-resistant Enterococcus faecalis.</title>
        <authorList>
            <person name="Mimura K."/>
            <person name="Hashimoto Y."/>
            <person name="Tomita H."/>
        </authorList>
    </citation>
    <scope>NUCLEOTIDE SEQUENCE</scope>
    <source>
        <strain evidence="1">SVR2332</strain>
    </source>
</reference>
<evidence type="ECO:0000313" key="2">
    <source>
        <dbReference type="Proteomes" id="UP001317613"/>
    </source>
</evidence>
<dbReference type="Proteomes" id="UP001317613">
    <property type="component" value="Chromosome"/>
</dbReference>
<name>A0AC59HPC3_ENTFL</name>
<sequence>MNFIRKNTRAISLIVVYFFTVLMQAGSLLLLAISLLFDNNLVESSFCKSRNRFNYYCYCGNSFILERNRCWVRLF</sequence>
<evidence type="ECO:0000313" key="1">
    <source>
        <dbReference type="EMBL" id="BDQ61497.1"/>
    </source>
</evidence>